<evidence type="ECO:0000313" key="1">
    <source>
        <dbReference type="EMBL" id="MBE9665386.1"/>
    </source>
</evidence>
<proteinExistence type="predicted"/>
<organism evidence="1 2">
    <name type="scientific">Mucilaginibacter boryungensis</name>
    <dbReference type="NCBI Taxonomy" id="768480"/>
    <lineage>
        <taxon>Bacteria</taxon>
        <taxon>Pseudomonadati</taxon>
        <taxon>Bacteroidota</taxon>
        <taxon>Sphingobacteriia</taxon>
        <taxon>Sphingobacteriales</taxon>
        <taxon>Sphingobacteriaceae</taxon>
        <taxon>Mucilaginibacter</taxon>
    </lineage>
</organism>
<protein>
    <recommendedName>
        <fullName evidence="3">Radical SAM superfamily enzyme YgiQ (UPF0313 family)</fullName>
    </recommendedName>
</protein>
<sequence>MKIATYHRRLGDEVEFFKGELKEFVLIKLTDRCINDLRNIDGRFNWDAHKGQIREFIKTKKIKYLPDLPFSEHNSSLEIIRCLDDYAIIYQKKQYDRFPKWDRIYVTTLFTFYWKITVETIHYAKHLIVDHNQLFVGGVLASLLQKELEVETGVIAHPGLLDQPGMLDPENPMAKHMIIDNLPLDYSILDEIDYEYPTGSAYFTFMTKGCTRKCAFCSVPILEPTYKPKIETIDKFLEIKQLYGEQQNLLLMDNNVLASPNFPDIIQEIKDMGFYKGATFVEPNQYEIAYKNLSNGLNDVAYVKRTFKLLQALYNKLNGEKKKQFGEALKNAGLTDFDSINKDLILATYSEVSPLYEKFRSKGSRLRYVDFNQGTDARYVTDELMKLMSEIPIRPLRIAFDYWGMKDKYEAAVRLAGKYKIKELSNYILYNFKDSPEELYKRLLLNVILSEELNMTIYSFPMKYIPLFGEEAKTRDFIGNKWNKKFIRTIQSILNVTKGIVAPGRKFFERAFGKDLKEFQELLYMPEAYVIYRKVFEENGLTETWRALFRKLSTEQLSFVQDIIQSNNFKDHVDVNYDPHITALLNHYKITKDEIDQYQNADPDIKILKTQTHKMLKEDIFKDLTLTYDFEPETYTRTKKMIINL</sequence>
<accession>A0ABR9XDR4</accession>
<reference evidence="1 2" key="1">
    <citation type="submission" date="2020-10" db="EMBL/GenBank/DDBJ databases">
        <title>Mucilaginibacter mali sp. nov., isolated from rhizosphere soil of apple orchard.</title>
        <authorList>
            <person name="Lee J.-S."/>
            <person name="Kim H.S."/>
            <person name="Kim J.-S."/>
        </authorList>
    </citation>
    <scope>NUCLEOTIDE SEQUENCE [LARGE SCALE GENOMIC DNA]</scope>
    <source>
        <strain evidence="1 2">KCTC 23157</strain>
    </source>
</reference>
<keyword evidence="2" id="KW-1185">Reference proteome</keyword>
<dbReference type="EMBL" id="JADFFM010000001">
    <property type="protein sequence ID" value="MBE9665386.1"/>
    <property type="molecule type" value="Genomic_DNA"/>
</dbReference>
<dbReference type="InterPro" id="IPR058240">
    <property type="entry name" value="rSAM_sf"/>
</dbReference>
<dbReference type="SFLD" id="SFLDS00029">
    <property type="entry name" value="Radical_SAM"/>
    <property type="match status" value="1"/>
</dbReference>
<comment type="caution">
    <text evidence="1">The sequence shown here is derived from an EMBL/GenBank/DDBJ whole genome shotgun (WGS) entry which is preliminary data.</text>
</comment>
<gene>
    <name evidence="1" type="ORF">IRJ18_03365</name>
</gene>
<dbReference type="SUPFAM" id="SSF102114">
    <property type="entry name" value="Radical SAM enzymes"/>
    <property type="match status" value="1"/>
</dbReference>
<name>A0ABR9XDR4_9SPHI</name>
<dbReference type="InterPro" id="IPR007197">
    <property type="entry name" value="rSAM"/>
</dbReference>
<dbReference type="Proteomes" id="UP000632774">
    <property type="component" value="Unassembled WGS sequence"/>
</dbReference>
<evidence type="ECO:0000313" key="2">
    <source>
        <dbReference type="Proteomes" id="UP000632774"/>
    </source>
</evidence>
<evidence type="ECO:0008006" key="3">
    <source>
        <dbReference type="Google" id="ProtNLM"/>
    </source>
</evidence>
<dbReference type="RefSeq" id="WP_194106725.1">
    <property type="nucleotide sequence ID" value="NZ_JADFFM010000001.1"/>
</dbReference>